<dbReference type="InterPro" id="IPR016024">
    <property type="entry name" value="ARM-type_fold"/>
</dbReference>
<dbReference type="PANTHER" id="PTHR23314:SF0">
    <property type="entry name" value="SPERM-ASSOCIATED ANTIGEN 6"/>
    <property type="match status" value="1"/>
</dbReference>
<dbReference type="SMART" id="SM00185">
    <property type="entry name" value="ARM"/>
    <property type="match status" value="4"/>
</dbReference>
<proteinExistence type="predicted"/>
<name>A0AAD7AEJ5_9AGAR</name>
<dbReference type="PANTHER" id="PTHR23314">
    <property type="entry name" value="SPERM-ASSOCIATED ANTIGEN 6 ARMADILLO REPEAT-CONTAINING"/>
    <property type="match status" value="1"/>
</dbReference>
<keyword evidence="2" id="KW-1185">Reference proteome</keyword>
<dbReference type="InterPro" id="IPR011989">
    <property type="entry name" value="ARM-like"/>
</dbReference>
<dbReference type="Gene3D" id="1.25.10.10">
    <property type="entry name" value="Leucine-rich Repeat Variant"/>
    <property type="match status" value="2"/>
</dbReference>
<gene>
    <name evidence="1" type="ORF">DFH08DRAFT_849547</name>
</gene>
<sequence>MQPLARQDTRPSIYSWWSDSNPGLHGPTINLHAAAKPLSRFLYHRQALNIIKKNRDSPLSTATLEIYSSYFPWDFVSWSTKAAILSELADRARTSEIAARAVVDSPVLPHVEPMLLSPSTQTRSASCKLLRSMGLHSSTAPVILELQLCGRLVSLLRDEHPQVVREATSVLCGIAKSVGGAQAIADAKVMAGVPSLRFAPQQTCELVKELASHESTGPAVCEFETSVQLVSLLGEADFKIVESAMDALCEIVRWVDGACAVVSAGVRGHIAKLLQSLSPILRHKTCQLVGGLARHESTALVTSEPELCVRLVSLLSEEDPEVVRWATFALSQIARWLEDAKAAIDAEALDPVLALLESPNPHTRLAAYVMSGCLARRQSTAPAVFELRPFVRIVYEPNAGIHDLTHDGDLARYGAISALEGISKWSDGIAALADLDDILQRFEELSHDQSFGRAKEVQKIRNMLYNVARYNEHRGRVIDQ</sequence>
<dbReference type="Proteomes" id="UP001218218">
    <property type="component" value="Unassembled WGS sequence"/>
</dbReference>
<protein>
    <submittedName>
        <fullName evidence="1">Armadillo-type protein</fullName>
    </submittedName>
</protein>
<evidence type="ECO:0000313" key="1">
    <source>
        <dbReference type="EMBL" id="KAJ7356620.1"/>
    </source>
</evidence>
<dbReference type="InterPro" id="IPR000225">
    <property type="entry name" value="Armadillo"/>
</dbReference>
<comment type="caution">
    <text evidence="1">The sequence shown here is derived from an EMBL/GenBank/DDBJ whole genome shotgun (WGS) entry which is preliminary data.</text>
</comment>
<dbReference type="SUPFAM" id="SSF48371">
    <property type="entry name" value="ARM repeat"/>
    <property type="match status" value="1"/>
</dbReference>
<dbReference type="GO" id="GO:0015630">
    <property type="term" value="C:microtubule cytoskeleton"/>
    <property type="evidence" value="ECO:0007669"/>
    <property type="project" value="TreeGrafter"/>
</dbReference>
<dbReference type="AlphaFoldDB" id="A0AAD7AEJ5"/>
<evidence type="ECO:0000313" key="2">
    <source>
        <dbReference type="Proteomes" id="UP001218218"/>
    </source>
</evidence>
<reference evidence="1" key="1">
    <citation type="submission" date="2023-03" db="EMBL/GenBank/DDBJ databases">
        <title>Massive genome expansion in bonnet fungi (Mycena s.s.) driven by repeated elements and novel gene families across ecological guilds.</title>
        <authorList>
            <consortium name="Lawrence Berkeley National Laboratory"/>
            <person name="Harder C.B."/>
            <person name="Miyauchi S."/>
            <person name="Viragh M."/>
            <person name="Kuo A."/>
            <person name="Thoen E."/>
            <person name="Andreopoulos B."/>
            <person name="Lu D."/>
            <person name="Skrede I."/>
            <person name="Drula E."/>
            <person name="Henrissat B."/>
            <person name="Morin E."/>
            <person name="Kohler A."/>
            <person name="Barry K."/>
            <person name="LaButti K."/>
            <person name="Morin E."/>
            <person name="Salamov A."/>
            <person name="Lipzen A."/>
            <person name="Mereny Z."/>
            <person name="Hegedus B."/>
            <person name="Baldrian P."/>
            <person name="Stursova M."/>
            <person name="Weitz H."/>
            <person name="Taylor A."/>
            <person name="Grigoriev I.V."/>
            <person name="Nagy L.G."/>
            <person name="Martin F."/>
            <person name="Kauserud H."/>
        </authorList>
    </citation>
    <scope>NUCLEOTIDE SEQUENCE</scope>
    <source>
        <strain evidence="1">CBHHK002</strain>
    </source>
</reference>
<dbReference type="GO" id="GO:0003341">
    <property type="term" value="P:cilium movement"/>
    <property type="evidence" value="ECO:0007669"/>
    <property type="project" value="TreeGrafter"/>
</dbReference>
<accession>A0AAD7AEJ5</accession>
<dbReference type="GO" id="GO:0008017">
    <property type="term" value="F:microtubule binding"/>
    <property type="evidence" value="ECO:0007669"/>
    <property type="project" value="TreeGrafter"/>
</dbReference>
<organism evidence="1 2">
    <name type="scientific">Mycena albidolilacea</name>
    <dbReference type="NCBI Taxonomy" id="1033008"/>
    <lineage>
        <taxon>Eukaryota</taxon>
        <taxon>Fungi</taxon>
        <taxon>Dikarya</taxon>
        <taxon>Basidiomycota</taxon>
        <taxon>Agaricomycotina</taxon>
        <taxon>Agaricomycetes</taxon>
        <taxon>Agaricomycetidae</taxon>
        <taxon>Agaricales</taxon>
        <taxon>Marasmiineae</taxon>
        <taxon>Mycenaceae</taxon>
        <taxon>Mycena</taxon>
    </lineage>
</organism>
<dbReference type="EMBL" id="JARIHO010000008">
    <property type="protein sequence ID" value="KAJ7356620.1"/>
    <property type="molecule type" value="Genomic_DNA"/>
</dbReference>